<dbReference type="InterPro" id="IPR008949">
    <property type="entry name" value="Isoprenoid_synthase_dom_sf"/>
</dbReference>
<accession>A0A162UEZ8</accession>
<feature type="transmembrane region" description="Helical" evidence="4">
    <location>
        <begin position="103"/>
        <end position="124"/>
    </location>
</feature>
<keyword evidence="6" id="KW-1185">Reference proteome</keyword>
<protein>
    <recommendedName>
        <fullName evidence="2">15-cis-phytoene synthase</fullName>
        <ecNumber evidence="2">2.5.1.32</ecNumber>
    </recommendedName>
</protein>
<gene>
    <name evidence="5" type="primary">carRA3</name>
    <name evidence="5" type="ORF">PHYBLDRAFT_59296</name>
</gene>
<dbReference type="SFLD" id="SFLDG01018">
    <property type="entry name" value="Squalene/Phytoene_Synthase_Lik"/>
    <property type="match status" value="1"/>
</dbReference>
<dbReference type="SUPFAM" id="SSF48576">
    <property type="entry name" value="Terpenoid synthases"/>
    <property type="match status" value="1"/>
</dbReference>
<reference evidence="6" key="1">
    <citation type="submission" date="2015-06" db="EMBL/GenBank/DDBJ databases">
        <title>Expansion of signal transduction pathways in fungi by whole-genome duplication.</title>
        <authorList>
            <consortium name="DOE Joint Genome Institute"/>
            <person name="Corrochano L.M."/>
            <person name="Kuo A."/>
            <person name="Marcet-Houben M."/>
            <person name="Polaino S."/>
            <person name="Salamov A."/>
            <person name="Villalobos J.M."/>
            <person name="Alvarez M.I."/>
            <person name="Avalos J."/>
            <person name="Benito E.P."/>
            <person name="Benoit I."/>
            <person name="Burger G."/>
            <person name="Camino L.P."/>
            <person name="Canovas D."/>
            <person name="Cerda-Olmedo E."/>
            <person name="Cheng J.-F."/>
            <person name="Dominguez A."/>
            <person name="Elias M."/>
            <person name="Eslava A.P."/>
            <person name="Glaser F."/>
            <person name="Grimwood J."/>
            <person name="Gutierrez G."/>
            <person name="Heitman J."/>
            <person name="Henrissat B."/>
            <person name="Iturriaga E.A."/>
            <person name="Lang B.F."/>
            <person name="Lavin J.L."/>
            <person name="Lee S."/>
            <person name="Li W."/>
            <person name="Lindquist E."/>
            <person name="Lopez-Garcia S."/>
            <person name="Luque E.M."/>
            <person name="Marcos A.T."/>
            <person name="Martin J."/>
            <person name="McCluskey K."/>
            <person name="Medina H.R."/>
            <person name="Miralles-Duran A."/>
            <person name="Miyazaki A."/>
            <person name="Munoz-Torres E."/>
            <person name="Oguiza J.A."/>
            <person name="Ohm R."/>
            <person name="Olmedo M."/>
            <person name="Orejas M."/>
            <person name="Ortiz-Castellanos L."/>
            <person name="Pisabarro A.G."/>
            <person name="Rodriguez-Romero J."/>
            <person name="Ruiz-Herrera J."/>
            <person name="Ruiz-Vazquez R."/>
            <person name="Sanz C."/>
            <person name="Schackwitz W."/>
            <person name="Schmutz J."/>
            <person name="Shahriari M."/>
            <person name="Shelest E."/>
            <person name="Silva-Franco F."/>
            <person name="Soanes D."/>
            <person name="Syed K."/>
            <person name="Tagua V.G."/>
            <person name="Talbot N.J."/>
            <person name="Thon M."/>
            <person name="De vries R.P."/>
            <person name="Wiebenga A."/>
            <person name="Yadav J.S."/>
            <person name="Braun E.L."/>
            <person name="Baker S."/>
            <person name="Garre V."/>
            <person name="Horwitz B."/>
            <person name="Torres-Martinez S."/>
            <person name="Idnurm A."/>
            <person name="Herrera-Estrella A."/>
            <person name="Gabaldon T."/>
            <person name="Grigoriev I.V."/>
        </authorList>
    </citation>
    <scope>NUCLEOTIDE SEQUENCE [LARGE SCALE GENOMIC DNA]</scope>
    <source>
        <strain evidence="6">NRRL 1555(-)</strain>
    </source>
</reference>
<dbReference type="EC" id="2.5.1.32" evidence="2"/>
<feature type="transmembrane region" description="Helical" evidence="4">
    <location>
        <begin position="130"/>
        <end position="148"/>
    </location>
</feature>
<dbReference type="RefSeq" id="XP_018293802.1">
    <property type="nucleotide sequence ID" value="XM_018440468.1"/>
</dbReference>
<feature type="transmembrane region" description="Helical" evidence="4">
    <location>
        <begin position="183"/>
        <end position="203"/>
    </location>
</feature>
<dbReference type="GO" id="GO:0016117">
    <property type="term" value="P:carotenoid biosynthetic process"/>
    <property type="evidence" value="ECO:0007669"/>
    <property type="project" value="UniProtKB-KW"/>
</dbReference>
<feature type="transmembrane region" description="Helical" evidence="4">
    <location>
        <begin position="30"/>
        <end position="49"/>
    </location>
</feature>
<dbReference type="Proteomes" id="UP000077315">
    <property type="component" value="Unassembled WGS sequence"/>
</dbReference>
<dbReference type="STRING" id="763407.A0A162UEZ8"/>
<dbReference type="SFLD" id="SFLDS00005">
    <property type="entry name" value="Isoprenoid_Synthase_Type_I"/>
    <property type="match status" value="1"/>
</dbReference>
<dbReference type="EMBL" id="KV440976">
    <property type="protein sequence ID" value="OAD75762.1"/>
    <property type="molecule type" value="Genomic_DNA"/>
</dbReference>
<feature type="transmembrane region" description="Helical" evidence="4">
    <location>
        <begin position="6"/>
        <end position="23"/>
    </location>
</feature>
<evidence type="ECO:0000256" key="2">
    <source>
        <dbReference type="ARBA" id="ARBA00012396"/>
    </source>
</evidence>
<dbReference type="Gene3D" id="1.10.600.10">
    <property type="entry name" value="Farnesyl Diphosphate Synthase"/>
    <property type="match status" value="1"/>
</dbReference>
<proteinExistence type="predicted"/>
<organism evidence="5 6">
    <name type="scientific">Phycomyces blakesleeanus (strain ATCC 8743b / DSM 1359 / FGSC 10004 / NBRC 33097 / NRRL 1555)</name>
    <dbReference type="NCBI Taxonomy" id="763407"/>
    <lineage>
        <taxon>Eukaryota</taxon>
        <taxon>Fungi</taxon>
        <taxon>Fungi incertae sedis</taxon>
        <taxon>Mucoromycota</taxon>
        <taxon>Mucoromycotina</taxon>
        <taxon>Mucoromycetes</taxon>
        <taxon>Mucorales</taxon>
        <taxon>Phycomycetaceae</taxon>
        <taxon>Phycomyces</taxon>
    </lineage>
</organism>
<keyword evidence="3" id="KW-0125">Carotenoid biosynthesis</keyword>
<evidence type="ECO:0000313" key="6">
    <source>
        <dbReference type="Proteomes" id="UP000077315"/>
    </source>
</evidence>
<dbReference type="Pfam" id="PF00494">
    <property type="entry name" value="SQS_PSY"/>
    <property type="match status" value="1"/>
</dbReference>
<evidence type="ECO:0000256" key="4">
    <source>
        <dbReference type="SAM" id="Phobius"/>
    </source>
</evidence>
<dbReference type="InParanoid" id="A0A162UEZ8"/>
<dbReference type="GeneID" id="29001374"/>
<comment type="catalytic activity">
    <reaction evidence="1">
        <text>2 (2E,6E,10E)-geranylgeranyl diphosphate = 15-cis-phytoene + 2 diphosphate</text>
        <dbReference type="Rhea" id="RHEA:34475"/>
        <dbReference type="ChEBI" id="CHEBI:27787"/>
        <dbReference type="ChEBI" id="CHEBI:33019"/>
        <dbReference type="ChEBI" id="CHEBI:58756"/>
        <dbReference type="EC" id="2.5.1.32"/>
    </reaction>
</comment>
<evidence type="ECO:0000313" key="5">
    <source>
        <dbReference type="EMBL" id="OAD75762.1"/>
    </source>
</evidence>
<dbReference type="AlphaFoldDB" id="A0A162UEZ8"/>
<keyword evidence="4" id="KW-1133">Transmembrane helix</keyword>
<dbReference type="VEuPathDB" id="FungiDB:PHYBLDRAFT_59296"/>
<dbReference type="PANTHER" id="PTHR31480">
    <property type="entry name" value="BIFUNCTIONAL LYCOPENE CYCLASE/PHYTOENE SYNTHASE"/>
    <property type="match status" value="1"/>
</dbReference>
<keyword evidence="4" id="KW-0472">Membrane</keyword>
<name>A0A162UEZ8_PHYB8</name>
<dbReference type="InterPro" id="IPR002060">
    <property type="entry name" value="Squ/phyt_synthse"/>
</dbReference>
<evidence type="ECO:0000256" key="3">
    <source>
        <dbReference type="ARBA" id="ARBA00022746"/>
    </source>
</evidence>
<feature type="transmembrane region" description="Helical" evidence="4">
    <location>
        <begin position="69"/>
        <end position="91"/>
    </location>
</feature>
<dbReference type="OrthoDB" id="6600518at2759"/>
<evidence type="ECO:0000256" key="1">
    <source>
        <dbReference type="ARBA" id="ARBA00001805"/>
    </source>
</evidence>
<sequence length="595" mass="67621">MDILTYSSSAFIIVTVLYRPFITKLDRVKYFMFTATSFCVTLLYIILSYSTGNDSGSAKVNLTFPLVDATTIGAITALSVSISGLFTRWDLPILFIRPGVSSCLYNMISRRGLFFIALSSQMNYFAQWSVLWFASFLCIWSVSGGYLLRRRQSLICSSSVAAVLGMSCTHLSSSMSIMNNWKFVNWFAFTSLVVAGCCVLDHLDALLNTFPHLVLTNPRDHYIIQNPLGGDYWRCFVWLLFHMPSENNIPSGPIDDLRVVIRLLGPVSRSWKAMSALFPTNLRHELCLLYAFFRTADDLIDNASSKKQGIKHLEMLKCFLEEVFSCNKQYSPLANDPSLSSHIHWSFYAGLLSPDALSVFRSFARVSVCLDQTVVNELVNAWKLDLKGESLKHEEDLLNYADLISGTFGEMCAHVIMYKGGHGNWNLNRQVRKENILKQARAVGQQCLQLVNISRDILSDSLDGKCYVPLQYMLNPLQEYRSLTVCRAPFKLGRQTLKAYALKMLELADQQTDLAYKGIEGLPYEVRDGFRGAFEVYMAISSELRQNSSFPLRAKVPVWRQRLIGIGHLYGLFRLLDNLQNTYERLVHLSIHFRF</sequence>
<keyword evidence="4" id="KW-0812">Transmembrane</keyword>